<dbReference type="Pfam" id="PF13233">
    <property type="entry name" value="Complex1_LYR_2"/>
    <property type="match status" value="1"/>
</dbReference>
<reference evidence="14 15" key="1">
    <citation type="submission" date="2018-08" db="EMBL/GenBank/DDBJ databases">
        <authorList>
            <person name="Laetsch R D."/>
            <person name="Stevens L."/>
            <person name="Kumar S."/>
            <person name="Blaxter L. M."/>
        </authorList>
    </citation>
    <scope>NUCLEOTIDE SEQUENCE [LARGE SCALE GENOMIC DNA]</scope>
</reference>
<keyword evidence="3" id="KW-0479">Metal-binding</keyword>
<evidence type="ECO:0000256" key="1">
    <source>
        <dbReference type="ARBA" id="ARBA00004305"/>
    </source>
</evidence>
<comment type="subunit">
    <text evidence="10">Interacts with the iron-sulfur protein subunit within the SDH catalytic dimer.</text>
</comment>
<dbReference type="Pfam" id="PF00628">
    <property type="entry name" value="PHD"/>
    <property type="match status" value="1"/>
</dbReference>
<evidence type="ECO:0000256" key="6">
    <source>
        <dbReference type="ARBA" id="ARBA00022946"/>
    </source>
</evidence>
<dbReference type="GO" id="GO:0005759">
    <property type="term" value="C:mitochondrial matrix"/>
    <property type="evidence" value="ECO:0007669"/>
    <property type="project" value="UniProtKB-SubCell"/>
</dbReference>
<dbReference type="GO" id="GO:0005758">
    <property type="term" value="C:mitochondrial intermembrane space"/>
    <property type="evidence" value="ECO:0007669"/>
    <property type="project" value="TreeGrafter"/>
</dbReference>
<evidence type="ECO:0000256" key="3">
    <source>
        <dbReference type="ARBA" id="ARBA00022723"/>
    </source>
</evidence>
<keyword evidence="5" id="KW-0862">Zinc</keyword>
<evidence type="ECO:0000256" key="10">
    <source>
        <dbReference type="RuleBase" id="RU368039"/>
    </source>
</evidence>
<dbReference type="PANTHER" id="PTHR13137">
    <property type="entry name" value="DC11 ACN9 HOMOLOG"/>
    <property type="match status" value="1"/>
</dbReference>
<evidence type="ECO:0000256" key="11">
    <source>
        <dbReference type="SAM" id="Coils"/>
    </source>
</evidence>
<dbReference type="InterPro" id="IPR013083">
    <property type="entry name" value="Znf_RING/FYVE/PHD"/>
</dbReference>
<dbReference type="CDD" id="cd15562">
    <property type="entry name" value="PHD2_PHF14"/>
    <property type="match status" value="1"/>
</dbReference>
<dbReference type="Pfam" id="PF13832">
    <property type="entry name" value="zf-HC5HC2H_2"/>
    <property type="match status" value="1"/>
</dbReference>
<evidence type="ECO:0000256" key="2">
    <source>
        <dbReference type="ARBA" id="ARBA00006020"/>
    </source>
</evidence>
<keyword evidence="11" id="KW-0175">Coiled coil</keyword>
<dbReference type="InterPro" id="IPR019787">
    <property type="entry name" value="Znf_PHD-finger"/>
</dbReference>
<keyword evidence="6" id="KW-0809">Transit peptide</keyword>
<dbReference type="InterPro" id="IPR008381">
    <property type="entry name" value="SDHAF3/Sdh7"/>
</dbReference>
<dbReference type="GO" id="GO:0006105">
    <property type="term" value="P:succinate metabolic process"/>
    <property type="evidence" value="ECO:0007669"/>
    <property type="project" value="TreeGrafter"/>
</dbReference>
<feature type="region of interest" description="Disordered" evidence="12">
    <location>
        <begin position="495"/>
        <end position="574"/>
    </location>
</feature>
<dbReference type="InterPro" id="IPR011011">
    <property type="entry name" value="Znf_FYVE_PHD"/>
</dbReference>
<evidence type="ECO:0000313" key="14">
    <source>
        <dbReference type="EMBL" id="VBB32328.1"/>
    </source>
</evidence>
<feature type="compositionally biased region" description="Basic and acidic residues" evidence="12">
    <location>
        <begin position="556"/>
        <end position="569"/>
    </location>
</feature>
<evidence type="ECO:0000259" key="13">
    <source>
        <dbReference type="PROSITE" id="PS50016"/>
    </source>
</evidence>
<dbReference type="AlphaFoldDB" id="A0A498SKD2"/>
<evidence type="ECO:0000256" key="7">
    <source>
        <dbReference type="ARBA" id="ARBA00023128"/>
    </source>
</evidence>
<dbReference type="InterPro" id="IPR001965">
    <property type="entry name" value="Znf_PHD"/>
</dbReference>
<feature type="region of interest" description="Disordered" evidence="12">
    <location>
        <begin position="314"/>
        <end position="356"/>
    </location>
</feature>
<accession>A0A498SKD2</accession>
<feature type="compositionally biased region" description="Polar residues" evidence="12">
    <location>
        <begin position="509"/>
        <end position="519"/>
    </location>
</feature>
<gene>
    <name evidence="14" type="ORF">NAV_LOCUS7119</name>
</gene>
<comment type="similarity">
    <text evidence="2 10">Belongs to the complex I LYR family. SDHAF3 subfamily.</text>
</comment>
<dbReference type="PANTHER" id="PTHR13137:SF6">
    <property type="entry name" value="SUCCINATE DEHYDROGENASE ASSEMBLY FACTOR 3, MITOCHONDRIAL"/>
    <property type="match status" value="1"/>
</dbReference>
<dbReference type="PROSITE" id="PS50016">
    <property type="entry name" value="ZF_PHD_2"/>
    <property type="match status" value="1"/>
</dbReference>
<feature type="coiled-coil region" evidence="11">
    <location>
        <begin position="256"/>
        <end position="286"/>
    </location>
</feature>
<evidence type="ECO:0000313" key="15">
    <source>
        <dbReference type="Proteomes" id="UP000276991"/>
    </source>
</evidence>
<comment type="subcellular location">
    <subcellularLocation>
        <location evidence="1 10">Mitochondrion matrix</location>
    </subcellularLocation>
</comment>
<feature type="compositionally biased region" description="Polar residues" evidence="12">
    <location>
        <begin position="330"/>
        <end position="356"/>
    </location>
</feature>
<sequence>MWSVCQLLVGKNKTINYLANEYDLKQFFAVRPGQFVQDFCKYRGKGACIACSDPLIARTGIAVPCDAALCKNHLHVTCAQRLGLLVDNTEKSVDSSLSSSANTNNNNRTAYDVETVDPLYLTCKRHANENLMKQRKAVCELVYKQEEARMLGIRRRVLNEREERKRMQMLERHKKAMKDLEGITIAWPEHDNKRPRLFHTSAQYLELFSEKAKSSGISRQKFLENFIKVDGAQLQYLPPGFSSEFIEYFNHRKNIIPQETEKLEKLKRENEKLRTEQKKLQELLQNPVVSFFDDSKVLQEWYETLHALGLRKLEKPSPPVENKTKKNSPRKSQSFLTTKGPSTTKASTSGKLSGKKNSLGSVAFEEIDLKINFCDECKKTTEQHLMTQCDKCHKYYHLACLEPPLLKMPKKTSTQGWMCSLCCDVSSDSDAEMMDCPQVILFNTLKAKILRGGPRKLRDRSVASEKRKVEKAECQASKAAILSAKQSETVDKCPHKATPFISPDETKKTTNSIPTNHSAPTAVAKRVPSLSPVPHMPKLKRRRSVNSLPPTLPKFKSNETAHLNERTTEKSQSLLPKSHQMLIEMLLRAGPILAYKKQSWSTKALTDVKHFPLILYKRILRLHYGLPKEMRIIGDQYVKTEFRKHKNVSSEQAVIFLKEWREYSTILSKQLSNRGIAKGILGVNLNFTVLDGLQDDQLWQLYNLKLETEKLKSDNSNKSDLQ</sequence>
<dbReference type="OrthoDB" id="336088at2759"/>
<organism evidence="14 15">
    <name type="scientific">Acanthocheilonema viteae</name>
    <name type="common">Filarial nematode worm</name>
    <name type="synonym">Dipetalonema viteae</name>
    <dbReference type="NCBI Taxonomy" id="6277"/>
    <lineage>
        <taxon>Eukaryota</taxon>
        <taxon>Metazoa</taxon>
        <taxon>Ecdysozoa</taxon>
        <taxon>Nematoda</taxon>
        <taxon>Chromadorea</taxon>
        <taxon>Rhabditida</taxon>
        <taxon>Spirurina</taxon>
        <taxon>Spiruromorpha</taxon>
        <taxon>Filarioidea</taxon>
        <taxon>Onchocercidae</taxon>
        <taxon>Acanthocheilonema</taxon>
    </lineage>
</organism>
<protein>
    <recommendedName>
        <fullName evidence="10">Succinate dehydrogenase assembly factor 3</fullName>
        <shortName evidence="10">SDH assembly factor 3</shortName>
        <shortName evidence="10">SDHAF3</shortName>
    </recommendedName>
</protein>
<evidence type="ECO:0000256" key="9">
    <source>
        <dbReference type="PROSITE-ProRule" id="PRU00146"/>
    </source>
</evidence>
<dbReference type="GO" id="GO:0034553">
    <property type="term" value="P:mitochondrial respiratory chain complex II assembly"/>
    <property type="evidence" value="ECO:0007669"/>
    <property type="project" value="UniProtKB-UniRule"/>
</dbReference>
<evidence type="ECO:0000256" key="12">
    <source>
        <dbReference type="SAM" id="MobiDB-lite"/>
    </source>
</evidence>
<dbReference type="EMBL" id="UPTC01001659">
    <property type="protein sequence ID" value="VBB32328.1"/>
    <property type="molecule type" value="Genomic_DNA"/>
</dbReference>
<keyword evidence="4 9" id="KW-0863">Zinc-finger</keyword>
<dbReference type="STRING" id="6277.A0A498SKD2"/>
<proteinExistence type="inferred from homology"/>
<dbReference type="GO" id="GO:0008270">
    <property type="term" value="F:zinc ion binding"/>
    <property type="evidence" value="ECO:0007669"/>
    <property type="project" value="UniProtKB-KW"/>
</dbReference>
<evidence type="ECO:0000256" key="8">
    <source>
        <dbReference type="ARBA" id="ARBA00023186"/>
    </source>
</evidence>
<keyword evidence="7 10" id="KW-0496">Mitochondrion</keyword>
<keyword evidence="15" id="KW-1185">Reference proteome</keyword>
<comment type="function">
    <text evidence="10">Plays an essential role in the assembly of succinate dehydrogenase (SDH), an enzyme complex (also referred to as respiratory complex II) that is a component of both the tricarboxylic acid (TCA) cycle and the mitochondrial electron transport chain, and which couples the oxidation of succinate to fumarate with the reduction of ubiquinone (coenzyme Q) to ubiquinol. Promotes maturation of the iron-sulfur protein subunit of the SDH catalytic dimer, protecting it from the deleterious effects of oxidants. May act together with SDHAF1.</text>
</comment>
<dbReference type="Gene3D" id="3.30.40.10">
    <property type="entry name" value="Zinc/RING finger domain, C3HC4 (zinc finger)"/>
    <property type="match status" value="1"/>
</dbReference>
<evidence type="ECO:0000256" key="4">
    <source>
        <dbReference type="ARBA" id="ARBA00022771"/>
    </source>
</evidence>
<dbReference type="CDD" id="cd20270">
    <property type="entry name" value="Complex1_LYR_SDHAF3_LYRM10"/>
    <property type="match status" value="1"/>
</dbReference>
<dbReference type="SUPFAM" id="SSF57903">
    <property type="entry name" value="FYVE/PHD zinc finger"/>
    <property type="match status" value="1"/>
</dbReference>
<keyword evidence="8 10" id="KW-0143">Chaperone</keyword>
<name>A0A498SKD2_ACAVI</name>
<evidence type="ECO:0000256" key="5">
    <source>
        <dbReference type="ARBA" id="ARBA00022833"/>
    </source>
</evidence>
<dbReference type="SMART" id="SM00249">
    <property type="entry name" value="PHD"/>
    <property type="match status" value="2"/>
</dbReference>
<dbReference type="Proteomes" id="UP000276991">
    <property type="component" value="Unassembled WGS sequence"/>
</dbReference>
<feature type="domain" description="PHD-type" evidence="13">
    <location>
        <begin position="371"/>
        <end position="425"/>
    </location>
</feature>